<gene>
    <name evidence="2" type="ORF">VT99_10153</name>
    <name evidence="1" type="ORF">VU00_13452</name>
</gene>
<reference evidence="3 4" key="1">
    <citation type="submission" date="2017-01" db="EMBL/GenBank/DDBJ databases">
        <title>The cable genome- insights into the physiology and evolution of filamentous bacteria capable of sulfide oxidation via long distance electron transfer.</title>
        <authorList>
            <person name="Schreiber L."/>
            <person name="Bjerg J.T."/>
            <person name="Boggild A."/>
            <person name="Van De Vossenberg J."/>
            <person name="Meysman F."/>
            <person name="Nielsen L.P."/>
            <person name="Schramm A."/>
            <person name="Kjeldsen K.U."/>
        </authorList>
    </citation>
    <scope>NUCLEOTIDE SEQUENCE [LARGE SCALE GENOMIC DNA]</scope>
    <source>
        <strain evidence="2">A2</strain>
        <strain evidence="1">A3</strain>
    </source>
</reference>
<organism evidence="1 4">
    <name type="scientific">Candidatus Electrothrix marina</name>
    <dbReference type="NCBI Taxonomy" id="1859130"/>
    <lineage>
        <taxon>Bacteria</taxon>
        <taxon>Pseudomonadati</taxon>
        <taxon>Thermodesulfobacteriota</taxon>
        <taxon>Desulfobulbia</taxon>
        <taxon>Desulfobulbales</taxon>
        <taxon>Desulfobulbaceae</taxon>
        <taxon>Candidatus Electrothrix</taxon>
    </lineage>
</organism>
<evidence type="ECO:0000313" key="4">
    <source>
        <dbReference type="Proteomes" id="UP000287615"/>
    </source>
</evidence>
<evidence type="ECO:0000313" key="1">
    <source>
        <dbReference type="EMBL" id="RWX48546.1"/>
    </source>
</evidence>
<evidence type="ECO:0000313" key="3">
    <source>
        <dbReference type="Proteomes" id="UP000286862"/>
    </source>
</evidence>
<dbReference type="EMBL" id="MTKR01000345">
    <property type="protein sequence ID" value="RWX48546.1"/>
    <property type="molecule type" value="Genomic_DNA"/>
</dbReference>
<sequence length="105" mass="11526">MKAKCSPQHFLLFCQPIPALLISAAVHPPTGHSAVRILLQGALTPYQANKFTFFGLPSAPFTGANRNMPFLHLVLTTSGQPVTVYSVERGRLLRGRIMRGRVQRG</sequence>
<protein>
    <submittedName>
        <fullName evidence="1">Uncharacterized protein</fullName>
    </submittedName>
</protein>
<dbReference type="Proteomes" id="UP000287615">
    <property type="component" value="Unassembled WGS sequence"/>
</dbReference>
<evidence type="ECO:0000313" key="2">
    <source>
        <dbReference type="EMBL" id="RWX49221.1"/>
    </source>
</evidence>
<accession>A0A3S3QIU5</accession>
<dbReference type="AlphaFoldDB" id="A0A3S3QIU5"/>
<dbReference type="EMBL" id="MTKQ01000015">
    <property type="protein sequence ID" value="RWX49221.1"/>
    <property type="molecule type" value="Genomic_DNA"/>
</dbReference>
<dbReference type="Proteomes" id="UP000286862">
    <property type="component" value="Unassembled WGS sequence"/>
</dbReference>
<proteinExistence type="predicted"/>
<comment type="caution">
    <text evidence="1">The sequence shown here is derived from an EMBL/GenBank/DDBJ whole genome shotgun (WGS) entry which is preliminary data.</text>
</comment>
<name>A0A3S3QIU5_9BACT</name>